<name>A0A975NKB5_9BRAD</name>
<dbReference type="RefSeq" id="WP_215611859.1">
    <property type="nucleotide sequence ID" value="NZ_CP076135.1"/>
</dbReference>
<dbReference type="EMBL" id="CP076135">
    <property type="protein sequence ID" value="QWG16121.1"/>
    <property type="molecule type" value="Genomic_DNA"/>
</dbReference>
<evidence type="ECO:0000313" key="1">
    <source>
        <dbReference type="EMBL" id="QWG16121.1"/>
    </source>
</evidence>
<sequence>MAKSDLEQRLVELPEDQFAQAAQAFEAAKSARRTGGNDPEQSKKIAILTAGQFQALKDKLMG</sequence>
<reference evidence="1" key="1">
    <citation type="submission" date="2021-06" db="EMBL/GenBank/DDBJ databases">
        <title>Bradyrhizobium sp. S2-11-2 Genome sequencing.</title>
        <authorList>
            <person name="Jin L."/>
        </authorList>
    </citation>
    <scope>NUCLEOTIDE SEQUENCE</scope>
    <source>
        <strain evidence="1">S2-11-2</strain>
    </source>
</reference>
<gene>
    <name evidence="1" type="ORF">KMZ68_13815</name>
</gene>
<protein>
    <submittedName>
        <fullName evidence="1">Uncharacterized protein</fullName>
    </submittedName>
</protein>
<dbReference type="Proteomes" id="UP000680805">
    <property type="component" value="Chromosome"/>
</dbReference>
<dbReference type="AlphaFoldDB" id="A0A975NKB5"/>
<proteinExistence type="predicted"/>
<accession>A0A975NKB5</accession>
<organism evidence="1 2">
    <name type="scientific">Bradyrhizobium sediminis</name>
    <dbReference type="NCBI Taxonomy" id="2840469"/>
    <lineage>
        <taxon>Bacteria</taxon>
        <taxon>Pseudomonadati</taxon>
        <taxon>Pseudomonadota</taxon>
        <taxon>Alphaproteobacteria</taxon>
        <taxon>Hyphomicrobiales</taxon>
        <taxon>Nitrobacteraceae</taxon>
        <taxon>Bradyrhizobium</taxon>
    </lineage>
</organism>
<evidence type="ECO:0000313" key="2">
    <source>
        <dbReference type="Proteomes" id="UP000680805"/>
    </source>
</evidence>
<dbReference type="KEGG" id="bsei:KMZ68_13815"/>